<dbReference type="Gene3D" id="2.40.70.10">
    <property type="entry name" value="Acid Proteases"/>
    <property type="match status" value="1"/>
</dbReference>
<evidence type="ECO:0000313" key="3">
    <source>
        <dbReference type="EMBL" id="TBL80163.1"/>
    </source>
</evidence>
<comment type="caution">
    <text evidence="3">The sequence shown here is derived from an EMBL/GenBank/DDBJ whole genome shotgun (WGS) entry which is preliminary data.</text>
</comment>
<dbReference type="InterPro" id="IPR001995">
    <property type="entry name" value="Peptidase_A2_cat"/>
</dbReference>
<dbReference type="GO" id="GO:0006508">
    <property type="term" value="P:proteolysis"/>
    <property type="evidence" value="ECO:0007669"/>
    <property type="project" value="InterPro"/>
</dbReference>
<feature type="domain" description="Peptidase A2" evidence="2">
    <location>
        <begin position="58"/>
        <end position="97"/>
    </location>
</feature>
<dbReference type="EMBL" id="SIRE01000005">
    <property type="protein sequence ID" value="TBL80163.1"/>
    <property type="molecule type" value="Genomic_DNA"/>
</dbReference>
<reference evidence="3 4" key="1">
    <citation type="submission" date="2019-02" db="EMBL/GenBank/DDBJ databases">
        <title>Paenibacillus sp. nov., isolated from surface-sterilized tissue of Thalictrum simplex L.</title>
        <authorList>
            <person name="Tuo L."/>
        </authorList>
    </citation>
    <scope>NUCLEOTIDE SEQUENCE [LARGE SCALE GENOMIC DNA]</scope>
    <source>
        <strain evidence="3 4">N2SHLJ1</strain>
    </source>
</reference>
<dbReference type="InterPro" id="IPR021109">
    <property type="entry name" value="Peptidase_aspartic_dom_sf"/>
</dbReference>
<organism evidence="3 4">
    <name type="scientific">Paenibacillus thalictri</name>
    <dbReference type="NCBI Taxonomy" id="2527873"/>
    <lineage>
        <taxon>Bacteria</taxon>
        <taxon>Bacillati</taxon>
        <taxon>Bacillota</taxon>
        <taxon>Bacilli</taxon>
        <taxon>Bacillales</taxon>
        <taxon>Paenibacillaceae</taxon>
        <taxon>Paenibacillus</taxon>
    </lineage>
</organism>
<protein>
    <recommendedName>
        <fullName evidence="2">Peptidase A2 domain-containing protein</fullName>
    </recommendedName>
</protein>
<keyword evidence="4" id="KW-1185">Reference proteome</keyword>
<proteinExistence type="predicted"/>
<gene>
    <name evidence="3" type="ORF">EYB31_07005</name>
</gene>
<dbReference type="AlphaFoldDB" id="A0A4Q9DTB0"/>
<evidence type="ECO:0000259" key="2">
    <source>
        <dbReference type="PROSITE" id="PS50175"/>
    </source>
</evidence>
<sequence length="163" mass="18192">MLRKMNGLFTILLTKPLPSKSAQSQCSREIPRMNLEYIEGLLFSSITIVHRGNSIMITHVVIDTGAAESVISIDAAGTLFNSYEPEDQLRFMVGIGGREASIRRKIDRVLFDTFSISDFHIDFGKIGEYPGINGLIGLDILIPGRFMIDLSRLQLYSVDKNNP</sequence>
<dbReference type="PROSITE" id="PS50175">
    <property type="entry name" value="ASP_PROT_RETROV"/>
    <property type="match status" value="1"/>
</dbReference>
<accession>A0A4Q9DTB0</accession>
<evidence type="ECO:0000313" key="4">
    <source>
        <dbReference type="Proteomes" id="UP000293142"/>
    </source>
</evidence>
<dbReference type="GO" id="GO:0004190">
    <property type="term" value="F:aspartic-type endopeptidase activity"/>
    <property type="evidence" value="ECO:0007669"/>
    <property type="project" value="InterPro"/>
</dbReference>
<evidence type="ECO:0000256" key="1">
    <source>
        <dbReference type="ARBA" id="ARBA00022801"/>
    </source>
</evidence>
<dbReference type="Proteomes" id="UP000293142">
    <property type="component" value="Unassembled WGS sequence"/>
</dbReference>
<name>A0A4Q9DTB0_9BACL</name>
<keyword evidence="1" id="KW-0378">Hydrolase</keyword>